<feature type="compositionally biased region" description="Low complexity" evidence="2">
    <location>
        <begin position="481"/>
        <end position="490"/>
    </location>
</feature>
<dbReference type="Pfam" id="PF25567">
    <property type="entry name" value="TPR_SYO1"/>
    <property type="match status" value="1"/>
</dbReference>
<evidence type="ECO:0000259" key="3">
    <source>
        <dbReference type="Pfam" id="PF25567"/>
    </source>
</evidence>
<evidence type="ECO:0000256" key="1">
    <source>
        <dbReference type="ARBA" id="ARBA00049983"/>
    </source>
</evidence>
<proteinExistence type="inferred from homology"/>
<accession>A0ABD0L2S8</accession>
<evidence type="ECO:0000313" key="5">
    <source>
        <dbReference type="Proteomes" id="UP001519460"/>
    </source>
</evidence>
<feature type="region of interest" description="Disordered" evidence="2">
    <location>
        <begin position="476"/>
        <end position="497"/>
    </location>
</feature>
<reference evidence="4 5" key="1">
    <citation type="journal article" date="2023" name="Sci. Data">
        <title>Genome assembly of the Korean intertidal mud-creeper Batillaria attramentaria.</title>
        <authorList>
            <person name="Patra A.K."/>
            <person name="Ho P.T."/>
            <person name="Jun S."/>
            <person name="Lee S.J."/>
            <person name="Kim Y."/>
            <person name="Won Y.J."/>
        </authorList>
    </citation>
    <scope>NUCLEOTIDE SEQUENCE [LARGE SCALE GENOMIC DNA]</scope>
    <source>
        <strain evidence="4">Wonlab-2016</strain>
    </source>
</reference>
<dbReference type="Gene3D" id="1.25.10.10">
    <property type="entry name" value="Leucine-rich Repeat Variant"/>
    <property type="match status" value="1"/>
</dbReference>
<gene>
    <name evidence="4" type="ORF">BaRGS_00014985</name>
</gene>
<dbReference type="PANTHER" id="PTHR13347:SF1">
    <property type="entry name" value="HEAT REPEAT-CONTAINING PROTEIN 3"/>
    <property type="match status" value="1"/>
</dbReference>
<feature type="compositionally biased region" description="Basic residues" evidence="2">
    <location>
        <begin position="1"/>
        <end position="15"/>
    </location>
</feature>
<dbReference type="InterPro" id="IPR016024">
    <property type="entry name" value="ARM-type_fold"/>
</dbReference>
<protein>
    <recommendedName>
        <fullName evidence="3">SYO1-like TPR repeats domain-containing protein</fullName>
    </recommendedName>
</protein>
<comment type="similarity">
    <text evidence="1">Belongs to the nuclear import and ribosome assembly adapter family.</text>
</comment>
<feature type="region of interest" description="Disordered" evidence="2">
    <location>
        <begin position="1"/>
        <end position="29"/>
    </location>
</feature>
<comment type="caution">
    <text evidence="4">The sequence shown here is derived from an EMBL/GenBank/DDBJ whole genome shotgun (WGS) entry which is preliminary data.</text>
</comment>
<dbReference type="SUPFAM" id="SSF48371">
    <property type="entry name" value="ARM repeat"/>
    <property type="match status" value="1"/>
</dbReference>
<evidence type="ECO:0000313" key="4">
    <source>
        <dbReference type="EMBL" id="KAK7493844.1"/>
    </source>
</evidence>
<name>A0ABD0L2S8_9CAEN</name>
<dbReference type="InterPro" id="IPR052616">
    <property type="entry name" value="SYO1-like"/>
</dbReference>
<sequence>MGKKKHKRFNAHKRQSAGIPPVNQEEESDVLTGSLPGAVAGVLEQLQSGEEATRECGCGTVAALALQPGALPVLFGANVVRVLAPLVVDPSPCVRHRALGALRNMTVEGGAPVCEDMVEKDVLTALMALFKQYGTGWEVEEDKTKGKVKKHTDTKLGIFTEAVHVLLNLCEASDAAVNAFNRDKLLPDLLPCLQYSMYGYPLATVVAQCLHTVTEGNQEAVKYCRRDSVLPSLLALVQQTHTSSQGMLFQATLLGILSNVLGEELLTGPVLGSAVAIFKQILEIDVTAGIVEALGKCEQNGVSVNGGGDHESSADEFHVPKPDSAFSDLVNVIDSQRLCIELITNMCCSPDDDWEDVDSSGSGSSDELVADVDMEQDNAGDSFNPLCVPSEVHAAFIASDIVAKVVKSSCPIPAEMLERIKARTSGKQVLSKLTRLRTSALLCINNMVDAMETDALGGIDALHHLWDALAQQVQQPDPAASGQAASSSHDPSSHTESDLLEAMTSAMRAIIQKLVQLNSPKFAEVSSADVQFLVKMAEGAGSSVQVHIMRTVAAIATLLVRTQPEHNVVQDVGSFLVTVAGQSHDLVVVAEALDALFDVFSDDATDPVARRLCLTERLTSILPQLKAKVQSQRKSLGENYITVSTSKTNLIRFIKYKESTSKS</sequence>
<dbReference type="AlphaFoldDB" id="A0ABD0L2S8"/>
<dbReference type="EMBL" id="JACVVK020000089">
    <property type="protein sequence ID" value="KAK7493844.1"/>
    <property type="molecule type" value="Genomic_DNA"/>
</dbReference>
<keyword evidence="5" id="KW-1185">Reference proteome</keyword>
<evidence type="ECO:0000256" key="2">
    <source>
        <dbReference type="SAM" id="MobiDB-lite"/>
    </source>
</evidence>
<dbReference type="InterPro" id="IPR011989">
    <property type="entry name" value="ARM-like"/>
</dbReference>
<dbReference type="Proteomes" id="UP001519460">
    <property type="component" value="Unassembled WGS sequence"/>
</dbReference>
<dbReference type="InterPro" id="IPR057990">
    <property type="entry name" value="TPR_SYO1"/>
</dbReference>
<organism evidence="4 5">
    <name type="scientific">Batillaria attramentaria</name>
    <dbReference type="NCBI Taxonomy" id="370345"/>
    <lineage>
        <taxon>Eukaryota</taxon>
        <taxon>Metazoa</taxon>
        <taxon>Spiralia</taxon>
        <taxon>Lophotrochozoa</taxon>
        <taxon>Mollusca</taxon>
        <taxon>Gastropoda</taxon>
        <taxon>Caenogastropoda</taxon>
        <taxon>Sorbeoconcha</taxon>
        <taxon>Cerithioidea</taxon>
        <taxon>Batillariidae</taxon>
        <taxon>Batillaria</taxon>
    </lineage>
</organism>
<feature type="domain" description="SYO1-like TPR repeats" evidence="3">
    <location>
        <begin position="390"/>
        <end position="659"/>
    </location>
</feature>
<dbReference type="PANTHER" id="PTHR13347">
    <property type="entry name" value="HEAT REPEAT-CONTAINING PROTEIN 3"/>
    <property type="match status" value="1"/>
</dbReference>